<dbReference type="PROSITE" id="PS51034">
    <property type="entry name" value="ZP_2"/>
    <property type="match status" value="1"/>
</dbReference>
<dbReference type="InParanoid" id="D6WIZ0"/>
<dbReference type="eggNOG" id="ENOG502S2ED">
    <property type="taxonomic scope" value="Eukaryota"/>
</dbReference>
<feature type="domain" description="ZP" evidence="4">
    <location>
        <begin position="93"/>
        <end position="354"/>
    </location>
</feature>
<gene>
    <name evidence="5" type="primary">AUGUSTUS-3.0.2_13985</name>
    <name evidence="5" type="ORF">TcasGA2_TC013985</name>
</gene>
<keyword evidence="3" id="KW-0732">Signal</keyword>
<feature type="transmembrane region" description="Helical" evidence="2">
    <location>
        <begin position="386"/>
        <end position="406"/>
    </location>
</feature>
<evidence type="ECO:0000313" key="6">
    <source>
        <dbReference type="Proteomes" id="UP000007266"/>
    </source>
</evidence>
<protein>
    <recommendedName>
        <fullName evidence="4">ZP domain-containing protein</fullName>
    </recommendedName>
</protein>
<dbReference type="Proteomes" id="UP000007266">
    <property type="component" value="Linkage group 5"/>
</dbReference>
<keyword evidence="2" id="KW-0472">Membrane</keyword>
<accession>D6WIZ0</accession>
<dbReference type="PANTHER" id="PTHR39959:SF2">
    <property type="entry name" value="RE44287P"/>
    <property type="match status" value="1"/>
</dbReference>
<dbReference type="EMBL" id="KQ971342">
    <property type="protein sequence ID" value="EFA03864.2"/>
    <property type="molecule type" value="Genomic_DNA"/>
</dbReference>
<reference evidence="5 6" key="2">
    <citation type="journal article" date="2010" name="Nucleic Acids Res.">
        <title>BeetleBase in 2010: revisions to provide comprehensive genomic information for Tribolium castaneum.</title>
        <authorList>
            <person name="Kim H.S."/>
            <person name="Murphy T."/>
            <person name="Xia J."/>
            <person name="Caragea D."/>
            <person name="Park Y."/>
            <person name="Beeman R.W."/>
            <person name="Lorenzen M.D."/>
            <person name="Butcher S."/>
            <person name="Manak J.R."/>
            <person name="Brown S.J."/>
        </authorList>
    </citation>
    <scope>GENOME REANNOTATION</scope>
    <source>
        <strain evidence="5 6">Georgia GA2</strain>
    </source>
</reference>
<dbReference type="PANTHER" id="PTHR39959">
    <property type="entry name" value="RE44287P-RELATED"/>
    <property type="match status" value="1"/>
</dbReference>
<dbReference type="HOGENOM" id="CLU_671448_0_0_1"/>
<feature type="compositionally biased region" description="Polar residues" evidence="1">
    <location>
        <begin position="195"/>
        <end position="213"/>
    </location>
</feature>
<evidence type="ECO:0000256" key="3">
    <source>
        <dbReference type="SAM" id="SignalP"/>
    </source>
</evidence>
<keyword evidence="6" id="KW-1185">Reference proteome</keyword>
<reference evidence="5 6" key="1">
    <citation type="journal article" date="2008" name="Nature">
        <title>The genome of the model beetle and pest Tribolium castaneum.</title>
        <authorList>
            <consortium name="Tribolium Genome Sequencing Consortium"/>
            <person name="Richards S."/>
            <person name="Gibbs R.A."/>
            <person name="Weinstock G.M."/>
            <person name="Brown S.J."/>
            <person name="Denell R."/>
            <person name="Beeman R.W."/>
            <person name="Gibbs R."/>
            <person name="Beeman R.W."/>
            <person name="Brown S.J."/>
            <person name="Bucher G."/>
            <person name="Friedrich M."/>
            <person name="Grimmelikhuijzen C.J."/>
            <person name="Klingler M."/>
            <person name="Lorenzen M."/>
            <person name="Richards S."/>
            <person name="Roth S."/>
            <person name="Schroder R."/>
            <person name="Tautz D."/>
            <person name="Zdobnov E.M."/>
            <person name="Muzny D."/>
            <person name="Gibbs R.A."/>
            <person name="Weinstock G.M."/>
            <person name="Attaway T."/>
            <person name="Bell S."/>
            <person name="Buhay C.J."/>
            <person name="Chandrabose M.N."/>
            <person name="Chavez D."/>
            <person name="Clerk-Blankenburg K.P."/>
            <person name="Cree A."/>
            <person name="Dao M."/>
            <person name="Davis C."/>
            <person name="Chacko J."/>
            <person name="Dinh H."/>
            <person name="Dugan-Rocha S."/>
            <person name="Fowler G."/>
            <person name="Garner T.T."/>
            <person name="Garnes J."/>
            <person name="Gnirke A."/>
            <person name="Hawes A."/>
            <person name="Hernandez J."/>
            <person name="Hines S."/>
            <person name="Holder M."/>
            <person name="Hume J."/>
            <person name="Jhangiani S.N."/>
            <person name="Joshi V."/>
            <person name="Khan Z.M."/>
            <person name="Jackson L."/>
            <person name="Kovar C."/>
            <person name="Kowis A."/>
            <person name="Lee S."/>
            <person name="Lewis L.R."/>
            <person name="Margolis J."/>
            <person name="Morgan M."/>
            <person name="Nazareth L.V."/>
            <person name="Nguyen N."/>
            <person name="Okwuonu G."/>
            <person name="Parker D."/>
            <person name="Richards S."/>
            <person name="Ruiz S.J."/>
            <person name="Santibanez J."/>
            <person name="Savard J."/>
            <person name="Scherer S.E."/>
            <person name="Schneider B."/>
            <person name="Sodergren E."/>
            <person name="Tautz D."/>
            <person name="Vattahil S."/>
            <person name="Villasana D."/>
            <person name="White C.S."/>
            <person name="Wright R."/>
            <person name="Park Y."/>
            <person name="Beeman R.W."/>
            <person name="Lord J."/>
            <person name="Oppert B."/>
            <person name="Lorenzen M."/>
            <person name="Brown S."/>
            <person name="Wang L."/>
            <person name="Savard J."/>
            <person name="Tautz D."/>
            <person name="Richards S."/>
            <person name="Weinstock G."/>
            <person name="Gibbs R.A."/>
            <person name="Liu Y."/>
            <person name="Worley K."/>
            <person name="Weinstock G."/>
            <person name="Elsik C.G."/>
            <person name="Reese J.T."/>
            <person name="Elhaik E."/>
            <person name="Landan G."/>
            <person name="Graur D."/>
            <person name="Arensburger P."/>
            <person name="Atkinson P."/>
            <person name="Beeman R.W."/>
            <person name="Beidler J."/>
            <person name="Brown S.J."/>
            <person name="Demuth J.P."/>
            <person name="Drury D.W."/>
            <person name="Du Y.Z."/>
            <person name="Fujiwara H."/>
            <person name="Lorenzen M."/>
            <person name="Maselli V."/>
            <person name="Osanai M."/>
            <person name="Park Y."/>
            <person name="Robertson H.M."/>
            <person name="Tu Z."/>
            <person name="Wang J.J."/>
            <person name="Wang S."/>
            <person name="Richards S."/>
            <person name="Song H."/>
            <person name="Zhang L."/>
            <person name="Sodergren E."/>
            <person name="Werner D."/>
            <person name="Stanke M."/>
            <person name="Morgenstern B."/>
            <person name="Solovyev V."/>
            <person name="Kosarev P."/>
            <person name="Brown G."/>
            <person name="Chen H.C."/>
            <person name="Ermolaeva O."/>
            <person name="Hlavina W."/>
            <person name="Kapustin Y."/>
            <person name="Kiryutin B."/>
            <person name="Kitts P."/>
            <person name="Maglott D."/>
            <person name="Pruitt K."/>
            <person name="Sapojnikov V."/>
            <person name="Souvorov A."/>
            <person name="Mackey A.J."/>
            <person name="Waterhouse R.M."/>
            <person name="Wyder S."/>
            <person name="Zdobnov E.M."/>
            <person name="Zdobnov E.M."/>
            <person name="Wyder S."/>
            <person name="Kriventseva E.V."/>
            <person name="Kadowaki T."/>
            <person name="Bork P."/>
            <person name="Aranda M."/>
            <person name="Bao R."/>
            <person name="Beermann A."/>
            <person name="Berns N."/>
            <person name="Bolognesi R."/>
            <person name="Bonneton F."/>
            <person name="Bopp D."/>
            <person name="Brown S.J."/>
            <person name="Bucher G."/>
            <person name="Butts T."/>
            <person name="Chaumot A."/>
            <person name="Denell R.E."/>
            <person name="Ferrier D.E."/>
            <person name="Friedrich M."/>
            <person name="Gordon C.M."/>
            <person name="Jindra M."/>
            <person name="Klingler M."/>
            <person name="Lan Q."/>
            <person name="Lattorff H.M."/>
            <person name="Laudet V."/>
            <person name="von Levetsow C."/>
            <person name="Liu Z."/>
            <person name="Lutz R."/>
            <person name="Lynch J.A."/>
            <person name="da Fonseca R.N."/>
            <person name="Posnien N."/>
            <person name="Reuter R."/>
            <person name="Roth S."/>
            <person name="Savard J."/>
            <person name="Schinko J.B."/>
            <person name="Schmitt C."/>
            <person name="Schoppmeier M."/>
            <person name="Schroder R."/>
            <person name="Shippy T.D."/>
            <person name="Simonnet F."/>
            <person name="Marques-Souza H."/>
            <person name="Tautz D."/>
            <person name="Tomoyasu Y."/>
            <person name="Trauner J."/>
            <person name="Van der Zee M."/>
            <person name="Vervoort M."/>
            <person name="Wittkopp N."/>
            <person name="Wimmer E.A."/>
            <person name="Yang X."/>
            <person name="Jones A.K."/>
            <person name="Sattelle D.B."/>
            <person name="Ebert P.R."/>
            <person name="Nelson D."/>
            <person name="Scott J.G."/>
            <person name="Beeman R.W."/>
            <person name="Muthukrishnan S."/>
            <person name="Kramer K.J."/>
            <person name="Arakane Y."/>
            <person name="Beeman R.W."/>
            <person name="Zhu Q."/>
            <person name="Hogenkamp D."/>
            <person name="Dixit R."/>
            <person name="Oppert B."/>
            <person name="Jiang H."/>
            <person name="Zou Z."/>
            <person name="Marshall J."/>
            <person name="Elpidina E."/>
            <person name="Vinokurov K."/>
            <person name="Oppert C."/>
            <person name="Zou Z."/>
            <person name="Evans J."/>
            <person name="Lu Z."/>
            <person name="Zhao P."/>
            <person name="Sumathipala N."/>
            <person name="Altincicek B."/>
            <person name="Vilcinskas A."/>
            <person name="Williams M."/>
            <person name="Hultmark D."/>
            <person name="Hetru C."/>
            <person name="Jiang H."/>
            <person name="Grimmelikhuijzen C.J."/>
            <person name="Hauser F."/>
            <person name="Cazzamali G."/>
            <person name="Williamson M."/>
            <person name="Park Y."/>
            <person name="Li B."/>
            <person name="Tanaka Y."/>
            <person name="Predel R."/>
            <person name="Neupert S."/>
            <person name="Schachtner J."/>
            <person name="Verleyen P."/>
            <person name="Raible F."/>
            <person name="Bork P."/>
            <person name="Friedrich M."/>
            <person name="Walden K.K."/>
            <person name="Robertson H.M."/>
            <person name="Angeli S."/>
            <person name="Foret S."/>
            <person name="Bucher G."/>
            <person name="Schuetz S."/>
            <person name="Maleszka R."/>
            <person name="Wimmer E.A."/>
            <person name="Beeman R.W."/>
            <person name="Lorenzen M."/>
            <person name="Tomoyasu Y."/>
            <person name="Miller S.C."/>
            <person name="Grossmann D."/>
            <person name="Bucher G."/>
        </authorList>
    </citation>
    <scope>NUCLEOTIDE SEQUENCE [LARGE SCALE GENOMIC DNA]</scope>
    <source>
        <strain evidence="5 6">Georgia GA2</strain>
    </source>
</reference>
<dbReference type="FunCoup" id="D6WIZ0">
    <property type="interactions" value="8"/>
</dbReference>
<sequence>MATKLSILLVKLALIVPIKCDGYSYPQPPFQFDDPSPSPPPVYLPPPTPTYLPPPIPPLQDELIPPDDGIVISAPPNQYLPPVKTPLQVLNMSCLDSKDGIGFFRAFLRSNSRGFPVMDSSECALTPTGLDVFRVDLEGQKMTDCGIRTCGVRMCLVLRMATIPGLRLIDDTLVTLQCIPQETVVTHTKHLRLNGQPSEQGRSNSKSISVASGGNQRKFDSVVTLWRKNNGVFDQPVHQGSAVRLGDELMLRTAVREGDGWKSCRLGTVIIRSASSQRSVVLVDEHGCRNPTIRSICPQHPQQTGPLSVQFPFRAFLFQGAAPADDLLLSVRMSACLRPRDCQTRLCEEGARIRRSTANFSVDWESQIQFRVLPPDSPHSPNGHKWAVLGLGVVVVVLGCGFVGLMDWTVQGKQESALGGRGVYLPGGSTRTPAASLNSHSPITKQRKLAKLGA</sequence>
<feature type="region of interest" description="Disordered" evidence="1">
    <location>
        <begin position="192"/>
        <end position="213"/>
    </location>
</feature>
<keyword evidence="2" id="KW-0812">Transmembrane</keyword>
<keyword evidence="2" id="KW-1133">Transmembrane helix</keyword>
<feature type="signal peptide" evidence="3">
    <location>
        <begin position="1"/>
        <end position="20"/>
    </location>
</feature>
<proteinExistence type="predicted"/>
<feature type="chain" id="PRO_5007310646" description="ZP domain-containing protein" evidence="3">
    <location>
        <begin position="21"/>
        <end position="454"/>
    </location>
</feature>
<organism evidence="5 6">
    <name type="scientific">Tribolium castaneum</name>
    <name type="common">Red flour beetle</name>
    <dbReference type="NCBI Taxonomy" id="7070"/>
    <lineage>
        <taxon>Eukaryota</taxon>
        <taxon>Metazoa</taxon>
        <taxon>Ecdysozoa</taxon>
        <taxon>Arthropoda</taxon>
        <taxon>Hexapoda</taxon>
        <taxon>Insecta</taxon>
        <taxon>Pterygota</taxon>
        <taxon>Neoptera</taxon>
        <taxon>Endopterygota</taxon>
        <taxon>Coleoptera</taxon>
        <taxon>Polyphaga</taxon>
        <taxon>Cucujiformia</taxon>
        <taxon>Tenebrionidae</taxon>
        <taxon>Tenebrionidae incertae sedis</taxon>
        <taxon>Tribolium</taxon>
    </lineage>
</organism>
<evidence type="ECO:0000256" key="2">
    <source>
        <dbReference type="SAM" id="Phobius"/>
    </source>
</evidence>
<evidence type="ECO:0000313" key="5">
    <source>
        <dbReference type="EMBL" id="EFA03864.2"/>
    </source>
</evidence>
<name>D6WIZ0_TRICA</name>
<evidence type="ECO:0000256" key="1">
    <source>
        <dbReference type="SAM" id="MobiDB-lite"/>
    </source>
</evidence>
<dbReference type="AlphaFoldDB" id="D6WIZ0"/>
<dbReference type="InterPro" id="IPR001507">
    <property type="entry name" value="ZP_dom"/>
</dbReference>
<evidence type="ECO:0000259" key="4">
    <source>
        <dbReference type="PROSITE" id="PS51034"/>
    </source>
</evidence>